<evidence type="ECO:0000256" key="8">
    <source>
        <dbReference type="ARBA" id="ARBA00022840"/>
    </source>
</evidence>
<dbReference type="InterPro" id="IPR011006">
    <property type="entry name" value="CheY-like_superfamily"/>
</dbReference>
<feature type="modified residue" description="4-aspartylphosphate" evidence="13">
    <location>
        <position position="612"/>
    </location>
</feature>
<dbReference type="InterPro" id="IPR036641">
    <property type="entry name" value="HPT_dom_sf"/>
</dbReference>
<evidence type="ECO:0000256" key="10">
    <source>
        <dbReference type="ARBA" id="ARBA00023012"/>
    </source>
</evidence>
<feature type="domain" description="Histidine kinase" evidence="15">
    <location>
        <begin position="181"/>
        <end position="401"/>
    </location>
</feature>
<dbReference type="Pfam" id="PF00072">
    <property type="entry name" value="Response_reg"/>
    <property type="match status" value="3"/>
</dbReference>
<keyword evidence="7" id="KW-0547">Nucleotide-binding</keyword>
<dbReference type="SMART" id="SM00448">
    <property type="entry name" value="REC"/>
    <property type="match status" value="3"/>
</dbReference>
<dbReference type="Gene3D" id="1.10.287.130">
    <property type="match status" value="1"/>
</dbReference>
<name>A0ABS7FAW0_9NEIS</name>
<dbReference type="PROSITE" id="PS50109">
    <property type="entry name" value="HIS_KIN"/>
    <property type="match status" value="1"/>
</dbReference>
<keyword evidence="9" id="KW-1133">Transmembrane helix</keyword>
<feature type="domain" description="Response regulatory" evidence="16">
    <location>
        <begin position="419"/>
        <end position="539"/>
    </location>
</feature>
<dbReference type="Gene3D" id="3.40.50.2300">
    <property type="match status" value="3"/>
</dbReference>
<dbReference type="SUPFAM" id="SSF47226">
    <property type="entry name" value="Histidine-containing phosphotransfer domain, HPT domain"/>
    <property type="match status" value="1"/>
</dbReference>
<keyword evidence="5 13" id="KW-0597">Phosphoprotein</keyword>
<dbReference type="PANTHER" id="PTHR45339:SF1">
    <property type="entry name" value="HYBRID SIGNAL TRANSDUCTION HISTIDINE KINASE J"/>
    <property type="match status" value="1"/>
</dbReference>
<dbReference type="Gene3D" id="3.30.565.10">
    <property type="entry name" value="Histidine kinase-like ATPase, C-terminal domain"/>
    <property type="match status" value="1"/>
</dbReference>
<dbReference type="RefSeq" id="WP_052257999.1">
    <property type="nucleotide sequence ID" value="NZ_CP142381.1"/>
</dbReference>
<evidence type="ECO:0000259" key="16">
    <source>
        <dbReference type="PROSITE" id="PS50110"/>
    </source>
</evidence>
<dbReference type="InterPro" id="IPR003661">
    <property type="entry name" value="HisK_dim/P_dom"/>
</dbReference>
<protein>
    <recommendedName>
        <fullName evidence="3">histidine kinase</fullName>
        <ecNumber evidence="3">2.7.13.3</ecNumber>
    </recommendedName>
</protein>
<evidence type="ECO:0000256" key="13">
    <source>
        <dbReference type="PROSITE-ProRule" id="PRU00169"/>
    </source>
</evidence>
<keyword evidence="14" id="KW-0175">Coiled coil</keyword>
<keyword evidence="6" id="KW-0812">Transmembrane</keyword>
<keyword evidence="4" id="KW-1003">Cell membrane</keyword>
<evidence type="ECO:0000256" key="11">
    <source>
        <dbReference type="ARBA" id="ARBA00023136"/>
    </source>
</evidence>
<feature type="modified residue" description="Phosphohistidine" evidence="12">
    <location>
        <position position="757"/>
    </location>
</feature>
<dbReference type="InterPro" id="IPR036890">
    <property type="entry name" value="HATPase_C_sf"/>
</dbReference>
<dbReference type="SMART" id="SM00387">
    <property type="entry name" value="HATPase_c"/>
    <property type="match status" value="1"/>
</dbReference>
<dbReference type="PROSITE" id="PS50110">
    <property type="entry name" value="RESPONSE_REGULATORY"/>
    <property type="match status" value="3"/>
</dbReference>
<evidence type="ECO:0000259" key="15">
    <source>
        <dbReference type="PROSITE" id="PS50109"/>
    </source>
</evidence>
<keyword evidence="19" id="KW-1185">Reference proteome</keyword>
<dbReference type="SUPFAM" id="SSF47384">
    <property type="entry name" value="Homodimeric domain of signal transducing histidine kinase"/>
    <property type="match status" value="1"/>
</dbReference>
<dbReference type="Pfam" id="PF02518">
    <property type="entry name" value="HATPase_c"/>
    <property type="match status" value="1"/>
</dbReference>
<evidence type="ECO:0000256" key="5">
    <source>
        <dbReference type="ARBA" id="ARBA00022553"/>
    </source>
</evidence>
<dbReference type="CDD" id="cd16922">
    <property type="entry name" value="HATPase_EvgS-ArcB-TorS-like"/>
    <property type="match status" value="1"/>
</dbReference>
<gene>
    <name evidence="18" type="ORF">KIF53_06180</name>
</gene>
<dbReference type="EC" id="2.7.13.3" evidence="3"/>
<feature type="modified residue" description="4-aspartylphosphate" evidence="13">
    <location>
        <position position="56"/>
    </location>
</feature>
<reference evidence="18 19" key="1">
    <citation type="submission" date="2021-05" db="EMBL/GenBank/DDBJ databases">
        <title>Draft Whole Genome Sequencing Of Biosensor Chromobacterium violaceum Strain CV026 Reveals A Regulatory RNA In Chromobacterium violaceum Phenotype Regulatory Network.</title>
        <authorList>
            <person name="Hong K.W."/>
            <person name="Chan K.G."/>
            <person name="Chang C.-Y."/>
        </authorList>
    </citation>
    <scope>NUCLEOTIDE SEQUENCE [LARGE SCALE GENOMIC DNA]</scope>
    <source>
        <strain evidence="18 19">ATCC 31532</strain>
    </source>
</reference>
<evidence type="ECO:0000256" key="3">
    <source>
        <dbReference type="ARBA" id="ARBA00012438"/>
    </source>
</evidence>
<dbReference type="SUPFAM" id="SSF52172">
    <property type="entry name" value="CheY-like"/>
    <property type="match status" value="3"/>
</dbReference>
<dbReference type="InterPro" id="IPR004358">
    <property type="entry name" value="Sig_transdc_His_kin-like_C"/>
</dbReference>
<evidence type="ECO:0000313" key="18">
    <source>
        <dbReference type="EMBL" id="MBW8287213.1"/>
    </source>
</evidence>
<feature type="domain" description="HPt" evidence="17">
    <location>
        <begin position="718"/>
        <end position="815"/>
    </location>
</feature>
<accession>A0ABS7FAW0</accession>
<evidence type="ECO:0000256" key="9">
    <source>
        <dbReference type="ARBA" id="ARBA00022989"/>
    </source>
</evidence>
<keyword evidence="11" id="KW-0472">Membrane</keyword>
<dbReference type="CDD" id="cd17546">
    <property type="entry name" value="REC_hyHK_CKI1_RcsC-like"/>
    <property type="match status" value="1"/>
</dbReference>
<evidence type="ECO:0000256" key="6">
    <source>
        <dbReference type="ARBA" id="ARBA00022692"/>
    </source>
</evidence>
<organism evidence="18 19">
    <name type="scientific">Chromobacterium subtsugae</name>
    <dbReference type="NCBI Taxonomy" id="251747"/>
    <lineage>
        <taxon>Bacteria</taxon>
        <taxon>Pseudomonadati</taxon>
        <taxon>Pseudomonadota</taxon>
        <taxon>Betaproteobacteria</taxon>
        <taxon>Neisseriales</taxon>
        <taxon>Chromobacteriaceae</taxon>
        <taxon>Chromobacterium</taxon>
    </lineage>
</organism>
<dbReference type="InterPro" id="IPR001789">
    <property type="entry name" value="Sig_transdc_resp-reg_receiver"/>
</dbReference>
<comment type="caution">
    <text evidence="18">The sequence shown here is derived from an EMBL/GenBank/DDBJ whole genome shotgun (WGS) entry which is preliminary data.</text>
</comment>
<dbReference type="CDD" id="cd00082">
    <property type="entry name" value="HisKA"/>
    <property type="match status" value="1"/>
</dbReference>
<sequence length="820" mass="89755">MSKRFAILVVDDNESNRVTLRALLSRLSGCEVLEAGSGEDALLRTLERDVDLILLDVQMPGMDGFETASHLQMTERTRGIPIVFVTAIFKAEEFIGRGYGLGAVDYLMKPLDDNLLLNRVRMYQTLHDREAALEKRRLALEEANGQLQQALGELRRQSVALSEARDASEAANRAKSEFLAVMSHEIRTPLNGVIGMADLLLKTRLDERQRHYVNVVHRSGENLLSIISDILDFSKIEAGKFELDRQPFCLSLLVEEIVERLAPVAYGKGLELLCAQPASAVEVIGDSKRLGQVLTNLIGNAIKFTQAGQVVVRVALEERGERETTCLASVEDTGIGITPEQQSRLFQPFTQADSSTTRRFGGTGLGLVISQRLMAMMGSRIELASQPGVGTRFHFRLTLPNGPQTQPPPPPVERLSRLRVLVVDDNATNLEILEQQLTAWHCRVCALQSPLAALDRLAEAKGEQQFDLVLSDMMMPELDGLMFLSQARQRLGEAMPPAIILSSAADDFQQLKDAASLARQVLTKPLRRSELYNALIQAREPDAQPAGREPARQERAFGKLSGHVLLVEDNLVNQEMAQAMLQNMGCSARVASNGQEALALLGEEKFDLALMDCEMPVMDGWQTTRAIRDKERGADARLAIVALTANAGLGDKERCLQAGMDDYLAKPFTQRELAATLARWLRAAGEEAAPEVEAPAEASVAGGEWIEPQVLQAIRDIRAGLLPRMLEAWMQECPGIHMAVHEAVKKADGGELFRTAHSLKNSASSVGALQLAALCATLEQLGRAGDLPAAACLIDQLDQAFYYSMEALKKLLAADPPPSA</sequence>
<dbReference type="SUPFAM" id="SSF55874">
    <property type="entry name" value="ATPase domain of HSP90 chaperone/DNA topoisomerase II/histidine kinase"/>
    <property type="match status" value="1"/>
</dbReference>
<dbReference type="InterPro" id="IPR036097">
    <property type="entry name" value="HisK_dim/P_sf"/>
</dbReference>
<dbReference type="Gene3D" id="1.20.120.160">
    <property type="entry name" value="HPT domain"/>
    <property type="match status" value="1"/>
</dbReference>
<dbReference type="InterPro" id="IPR008207">
    <property type="entry name" value="Sig_transdc_His_kin_Hpt_dom"/>
</dbReference>
<dbReference type="PROSITE" id="PS50894">
    <property type="entry name" value="HPT"/>
    <property type="match status" value="1"/>
</dbReference>
<dbReference type="PRINTS" id="PR00344">
    <property type="entry name" value="BCTRLSENSOR"/>
</dbReference>
<evidence type="ECO:0000256" key="12">
    <source>
        <dbReference type="PROSITE-ProRule" id="PRU00110"/>
    </source>
</evidence>
<dbReference type="CDD" id="cd00088">
    <property type="entry name" value="HPT"/>
    <property type="match status" value="1"/>
</dbReference>
<comment type="catalytic activity">
    <reaction evidence="1">
        <text>ATP + protein L-histidine = ADP + protein N-phospho-L-histidine.</text>
        <dbReference type="EC" id="2.7.13.3"/>
    </reaction>
</comment>
<evidence type="ECO:0000259" key="17">
    <source>
        <dbReference type="PROSITE" id="PS50894"/>
    </source>
</evidence>
<feature type="coiled-coil region" evidence="14">
    <location>
        <begin position="130"/>
        <end position="160"/>
    </location>
</feature>
<feature type="modified residue" description="4-aspartylphosphate" evidence="13">
    <location>
        <position position="472"/>
    </location>
</feature>
<feature type="domain" description="Response regulatory" evidence="16">
    <location>
        <begin position="563"/>
        <end position="681"/>
    </location>
</feature>
<dbReference type="Pfam" id="PF01627">
    <property type="entry name" value="Hpt"/>
    <property type="match status" value="1"/>
</dbReference>
<feature type="domain" description="Response regulatory" evidence="16">
    <location>
        <begin position="6"/>
        <end position="124"/>
    </location>
</feature>
<evidence type="ECO:0000256" key="7">
    <source>
        <dbReference type="ARBA" id="ARBA00022741"/>
    </source>
</evidence>
<dbReference type="Proteomes" id="UP000711178">
    <property type="component" value="Unassembled WGS sequence"/>
</dbReference>
<evidence type="ECO:0000313" key="19">
    <source>
        <dbReference type="Proteomes" id="UP000711178"/>
    </source>
</evidence>
<keyword evidence="8" id="KW-0067">ATP-binding</keyword>
<dbReference type="Pfam" id="PF00512">
    <property type="entry name" value="HisKA"/>
    <property type="match status" value="1"/>
</dbReference>
<dbReference type="EMBL" id="JAHDTB010000004">
    <property type="protein sequence ID" value="MBW8287213.1"/>
    <property type="molecule type" value="Genomic_DNA"/>
</dbReference>
<dbReference type="GeneID" id="89686885"/>
<dbReference type="PANTHER" id="PTHR45339">
    <property type="entry name" value="HYBRID SIGNAL TRANSDUCTION HISTIDINE KINASE J"/>
    <property type="match status" value="1"/>
</dbReference>
<comment type="subcellular location">
    <subcellularLocation>
        <location evidence="2">Cell membrane</location>
        <topology evidence="2">Multi-pass membrane protein</topology>
    </subcellularLocation>
</comment>
<evidence type="ECO:0000256" key="4">
    <source>
        <dbReference type="ARBA" id="ARBA00022475"/>
    </source>
</evidence>
<evidence type="ECO:0000256" key="1">
    <source>
        <dbReference type="ARBA" id="ARBA00000085"/>
    </source>
</evidence>
<keyword evidence="10" id="KW-0902">Two-component regulatory system</keyword>
<evidence type="ECO:0000256" key="2">
    <source>
        <dbReference type="ARBA" id="ARBA00004651"/>
    </source>
</evidence>
<evidence type="ECO:0000256" key="14">
    <source>
        <dbReference type="SAM" id="Coils"/>
    </source>
</evidence>
<dbReference type="InterPro" id="IPR005467">
    <property type="entry name" value="His_kinase_dom"/>
</dbReference>
<dbReference type="InterPro" id="IPR003594">
    <property type="entry name" value="HATPase_dom"/>
</dbReference>
<proteinExistence type="predicted"/>
<dbReference type="SMART" id="SM00388">
    <property type="entry name" value="HisKA"/>
    <property type="match status" value="1"/>
</dbReference>